<comment type="caution">
    <text evidence="14">The sequence shown here is derived from an EMBL/GenBank/DDBJ whole genome shotgun (WGS) entry which is preliminary data.</text>
</comment>
<dbReference type="EMBL" id="QVID01000001">
    <property type="protein sequence ID" value="RFN58891.1"/>
    <property type="molecule type" value="Genomic_DNA"/>
</dbReference>
<evidence type="ECO:0000256" key="6">
    <source>
        <dbReference type="ARBA" id="ARBA00023136"/>
    </source>
</evidence>
<keyword evidence="11" id="KW-0732">Signal</keyword>
<feature type="signal peptide" evidence="11">
    <location>
        <begin position="1"/>
        <end position="19"/>
    </location>
</feature>
<evidence type="ECO:0000256" key="8">
    <source>
        <dbReference type="ARBA" id="ARBA00023180"/>
    </source>
</evidence>
<keyword evidence="15" id="KW-1185">Reference proteome</keyword>
<dbReference type="SMART" id="SM00062">
    <property type="entry name" value="PBPb"/>
    <property type="match status" value="1"/>
</dbReference>
<proteinExistence type="predicted"/>
<dbReference type="GO" id="GO:0015276">
    <property type="term" value="F:ligand-gated monoatomic ion channel activity"/>
    <property type="evidence" value="ECO:0007669"/>
    <property type="project" value="InterPro"/>
</dbReference>
<feature type="domain" description="Solute-binding protein family 3/N-terminal" evidence="12">
    <location>
        <begin position="27"/>
        <end position="355"/>
    </location>
</feature>
<keyword evidence="4 10" id="KW-1133">Transmembrane helix</keyword>
<accession>A0A3E1Q9T9</accession>
<evidence type="ECO:0000256" key="9">
    <source>
        <dbReference type="ARBA" id="ARBA00023303"/>
    </source>
</evidence>
<dbReference type="GO" id="GO:0016020">
    <property type="term" value="C:membrane"/>
    <property type="evidence" value="ECO:0007669"/>
    <property type="project" value="UniProtKB-SubCell"/>
</dbReference>
<evidence type="ECO:0000259" key="13">
    <source>
        <dbReference type="SMART" id="SM00079"/>
    </source>
</evidence>
<keyword evidence="3 10" id="KW-0812">Transmembrane</keyword>
<sequence>MIKRTIYFLFFIIGISASAQTTQDTTSLRVGIAGSAPFYINNEKPEGIISDLWREIAFNIDRQYTYKKYASVEEGMQATTNGDIDVLIGPITINSLRAETVSFSHPFYDTELAILAPVLELTFWDHLKPFLSSTFLYAVGLLLVILTIVGTLFWLLEGRKYPDEYDKHPIKGIGGGIWLAIVTMTTVGYGDYAPKTIPGRFLIGAWMIISLIMATSFVAGIATTFTVTSQQEKTIKSLAQLEGQKIATPNYDKVLNQVRNVGGNPVPVKNVNDAYKLLLNEEVDAVLYDVVPLEYVFSNKEKKNFELTKRNIQPQHYGFIFPLNSPLRRQVDLQIIQLREDNEIEDIVTQWINTKK</sequence>
<evidence type="ECO:0000259" key="12">
    <source>
        <dbReference type="SMART" id="SM00062"/>
    </source>
</evidence>
<evidence type="ECO:0000256" key="1">
    <source>
        <dbReference type="ARBA" id="ARBA00004141"/>
    </source>
</evidence>
<dbReference type="Pfam" id="PF00060">
    <property type="entry name" value="Lig_chan"/>
    <property type="match status" value="1"/>
</dbReference>
<feature type="transmembrane region" description="Helical" evidence="10">
    <location>
        <begin position="168"/>
        <end position="189"/>
    </location>
</feature>
<evidence type="ECO:0000256" key="5">
    <source>
        <dbReference type="ARBA" id="ARBA00023065"/>
    </source>
</evidence>
<evidence type="ECO:0000256" key="4">
    <source>
        <dbReference type="ARBA" id="ARBA00022989"/>
    </source>
</evidence>
<reference evidence="14 15" key="1">
    <citation type="journal article" date="2007" name="Int. J. Syst. Evol. Microbiol.">
        <title>Marixanthomonas ophiurae gen. nov., sp. nov., a marine bacterium of the family Flavobacteriaceae isolated from a deep-sea brittle star.</title>
        <authorList>
            <person name="Romanenko L.A."/>
            <person name="Uchino M."/>
            <person name="Frolova G.M."/>
            <person name="Mikhailov V.V."/>
        </authorList>
    </citation>
    <scope>NUCLEOTIDE SEQUENCE [LARGE SCALE GENOMIC DNA]</scope>
    <source>
        <strain evidence="14 15">KMM 3046</strain>
    </source>
</reference>
<evidence type="ECO:0000256" key="11">
    <source>
        <dbReference type="SAM" id="SignalP"/>
    </source>
</evidence>
<feature type="transmembrane region" description="Helical" evidence="10">
    <location>
        <begin position="135"/>
        <end position="156"/>
    </location>
</feature>
<dbReference type="SUPFAM" id="SSF81324">
    <property type="entry name" value="Voltage-gated potassium channels"/>
    <property type="match status" value="1"/>
</dbReference>
<dbReference type="SUPFAM" id="SSF53850">
    <property type="entry name" value="Periplasmic binding protein-like II"/>
    <property type="match status" value="1"/>
</dbReference>
<dbReference type="OrthoDB" id="9799090at2"/>
<protein>
    <submittedName>
        <fullName evidence="14">Amino acid ABC transporter substrate-binding protein</fullName>
    </submittedName>
</protein>
<feature type="domain" description="Ionotropic glutamate receptor C-terminal" evidence="13">
    <location>
        <begin position="27"/>
        <end position="354"/>
    </location>
</feature>
<dbReference type="Proteomes" id="UP000261082">
    <property type="component" value="Unassembled WGS sequence"/>
</dbReference>
<dbReference type="PANTHER" id="PTHR18966">
    <property type="entry name" value="IONOTROPIC GLUTAMATE RECEPTOR"/>
    <property type="match status" value="1"/>
</dbReference>
<feature type="transmembrane region" description="Helical" evidence="10">
    <location>
        <begin position="201"/>
        <end position="227"/>
    </location>
</feature>
<keyword evidence="6 10" id="KW-0472">Membrane</keyword>
<evidence type="ECO:0000256" key="3">
    <source>
        <dbReference type="ARBA" id="ARBA00022692"/>
    </source>
</evidence>
<keyword evidence="2" id="KW-0813">Transport</keyword>
<evidence type="ECO:0000313" key="15">
    <source>
        <dbReference type="Proteomes" id="UP000261082"/>
    </source>
</evidence>
<keyword evidence="9" id="KW-0407">Ion channel</keyword>
<evidence type="ECO:0000313" key="14">
    <source>
        <dbReference type="EMBL" id="RFN58891.1"/>
    </source>
</evidence>
<organism evidence="14 15">
    <name type="scientific">Marixanthomonas ophiurae</name>
    <dbReference type="NCBI Taxonomy" id="387659"/>
    <lineage>
        <taxon>Bacteria</taxon>
        <taxon>Pseudomonadati</taxon>
        <taxon>Bacteroidota</taxon>
        <taxon>Flavobacteriia</taxon>
        <taxon>Flavobacteriales</taxon>
        <taxon>Flavobacteriaceae</taxon>
        <taxon>Marixanthomonas</taxon>
    </lineage>
</organism>
<keyword evidence="8" id="KW-0325">Glycoprotein</keyword>
<keyword evidence="5" id="KW-0406">Ion transport</keyword>
<dbReference type="InterPro" id="IPR001320">
    <property type="entry name" value="Iontro_rcpt_C"/>
</dbReference>
<dbReference type="RefSeq" id="WP_117157915.1">
    <property type="nucleotide sequence ID" value="NZ_QVID01000001.1"/>
</dbReference>
<comment type="subcellular location">
    <subcellularLocation>
        <location evidence="1">Membrane</location>
        <topology evidence="1">Multi-pass membrane protein</topology>
    </subcellularLocation>
</comment>
<dbReference type="InterPro" id="IPR015683">
    <property type="entry name" value="Ionotropic_Glu_rcpt"/>
</dbReference>
<dbReference type="SMART" id="SM00079">
    <property type="entry name" value="PBPe"/>
    <property type="match status" value="1"/>
</dbReference>
<dbReference type="Pfam" id="PF00497">
    <property type="entry name" value="SBP_bac_3"/>
    <property type="match status" value="1"/>
</dbReference>
<name>A0A3E1Q9T9_9FLAO</name>
<dbReference type="Gene3D" id="1.10.287.70">
    <property type="match status" value="1"/>
</dbReference>
<evidence type="ECO:0000256" key="7">
    <source>
        <dbReference type="ARBA" id="ARBA00023170"/>
    </source>
</evidence>
<dbReference type="Gene3D" id="3.40.190.10">
    <property type="entry name" value="Periplasmic binding protein-like II"/>
    <property type="match status" value="3"/>
</dbReference>
<dbReference type="InterPro" id="IPR001638">
    <property type="entry name" value="Solute-binding_3/MltF_N"/>
</dbReference>
<evidence type="ECO:0000256" key="2">
    <source>
        <dbReference type="ARBA" id="ARBA00022448"/>
    </source>
</evidence>
<keyword evidence="7" id="KW-0675">Receptor</keyword>
<feature type="chain" id="PRO_5017702452" evidence="11">
    <location>
        <begin position="20"/>
        <end position="356"/>
    </location>
</feature>
<evidence type="ECO:0000256" key="10">
    <source>
        <dbReference type="SAM" id="Phobius"/>
    </source>
</evidence>
<dbReference type="AlphaFoldDB" id="A0A3E1Q9T9"/>
<gene>
    <name evidence="14" type="ORF">DZ858_02075</name>
</gene>